<dbReference type="Gene3D" id="2.60.40.1760">
    <property type="entry name" value="glycosyl hydrolase (family 31)"/>
    <property type="match status" value="1"/>
</dbReference>
<name>A0A0N0NJ02_9EURO</name>
<dbReference type="InterPro" id="IPR025887">
    <property type="entry name" value="Glyco_hydro_31_N_dom"/>
</dbReference>
<dbReference type="EC" id="3.1.3.1" evidence="5"/>
<dbReference type="InterPro" id="IPR013780">
    <property type="entry name" value="Glyco_hydro_b"/>
</dbReference>
<dbReference type="SUPFAM" id="SSF74650">
    <property type="entry name" value="Galactose mutarotase-like"/>
    <property type="match status" value="1"/>
</dbReference>
<evidence type="ECO:0000313" key="23">
    <source>
        <dbReference type="Proteomes" id="UP000038010"/>
    </source>
</evidence>
<evidence type="ECO:0000256" key="11">
    <source>
        <dbReference type="ARBA" id="ARBA00023295"/>
    </source>
</evidence>
<dbReference type="SUPFAM" id="SSF51445">
    <property type="entry name" value="(Trans)glycosidases"/>
    <property type="match status" value="1"/>
</dbReference>
<evidence type="ECO:0000256" key="7">
    <source>
        <dbReference type="ARBA" id="ARBA00022729"/>
    </source>
</evidence>
<feature type="binding site" evidence="14">
    <location>
        <position position="1438"/>
    </location>
    <ligand>
        <name>Zn(2+)</name>
        <dbReference type="ChEBI" id="CHEBI:29105"/>
        <label>2</label>
    </ligand>
</feature>
<evidence type="ECO:0000256" key="5">
    <source>
        <dbReference type="ARBA" id="ARBA00012647"/>
    </source>
</evidence>
<evidence type="ECO:0000256" key="2">
    <source>
        <dbReference type="ARBA" id="ARBA00004240"/>
    </source>
</evidence>
<keyword evidence="14" id="KW-0862">Zinc</keyword>
<dbReference type="GO" id="GO:0004558">
    <property type="term" value="F:alpha-1,4-glucosidase activity"/>
    <property type="evidence" value="ECO:0007669"/>
    <property type="project" value="UniProtKB-EC"/>
</dbReference>
<dbReference type="SUPFAM" id="SSF53649">
    <property type="entry name" value="Alkaline phosphatase-like"/>
    <property type="match status" value="1"/>
</dbReference>
<evidence type="ECO:0000256" key="4">
    <source>
        <dbReference type="ARBA" id="ARBA00007806"/>
    </source>
</evidence>
<feature type="binding site" evidence="14">
    <location>
        <position position="1437"/>
    </location>
    <ligand>
        <name>Zn(2+)</name>
        <dbReference type="ChEBI" id="CHEBI:29105"/>
        <label>2</label>
    </ligand>
</feature>
<dbReference type="Proteomes" id="UP000038010">
    <property type="component" value="Unassembled WGS sequence"/>
</dbReference>
<keyword evidence="9" id="KW-0256">Endoplasmic reticulum</keyword>
<protein>
    <recommendedName>
        <fullName evidence="12">Glucosidase II subunit alpha</fullName>
        <ecNumber evidence="5">3.1.3.1</ecNumber>
        <ecNumber evidence="6">3.2.1.20</ecNumber>
    </recommendedName>
</protein>
<dbReference type="PANTHER" id="PTHR22762:SF54">
    <property type="entry name" value="BCDNA.GH04962"/>
    <property type="match status" value="1"/>
</dbReference>
<evidence type="ECO:0000256" key="15">
    <source>
        <dbReference type="RuleBase" id="RU003946"/>
    </source>
</evidence>
<dbReference type="Gene3D" id="3.20.20.80">
    <property type="entry name" value="Glycosidases"/>
    <property type="match status" value="2"/>
</dbReference>
<evidence type="ECO:0000256" key="12">
    <source>
        <dbReference type="ARBA" id="ARBA00042895"/>
    </source>
</evidence>
<dbReference type="Pfam" id="PF13802">
    <property type="entry name" value="Gal_mutarotas_2"/>
    <property type="match status" value="1"/>
</dbReference>
<comment type="pathway">
    <text evidence="3">Glycan metabolism; N-glycan metabolism.</text>
</comment>
<evidence type="ECO:0000259" key="18">
    <source>
        <dbReference type="Pfam" id="PF01055"/>
    </source>
</evidence>
<dbReference type="Gene3D" id="2.60.40.1180">
    <property type="entry name" value="Golgi alpha-mannosidase II"/>
    <property type="match status" value="2"/>
</dbReference>
<dbReference type="InterPro" id="IPR033403">
    <property type="entry name" value="DUF5110"/>
</dbReference>
<keyword evidence="11" id="KW-0326">Glycosidase</keyword>
<dbReference type="Pfam" id="PF21365">
    <property type="entry name" value="Glyco_hydro_31_3rd"/>
    <property type="match status" value="1"/>
</dbReference>
<dbReference type="Pfam" id="PF00245">
    <property type="entry name" value="Alk_phosphatase"/>
    <property type="match status" value="1"/>
</dbReference>
<evidence type="ECO:0000256" key="1">
    <source>
        <dbReference type="ARBA" id="ARBA00001657"/>
    </source>
</evidence>
<dbReference type="EC" id="3.2.1.20" evidence="6"/>
<dbReference type="InterPro" id="IPR017853">
    <property type="entry name" value="GH"/>
</dbReference>
<evidence type="ECO:0000256" key="13">
    <source>
        <dbReference type="PIRSR" id="PIRSR601952-1"/>
    </source>
</evidence>
<feature type="region of interest" description="Disordered" evidence="16">
    <location>
        <begin position="204"/>
        <end position="249"/>
    </location>
</feature>
<dbReference type="SMART" id="SM00098">
    <property type="entry name" value="alkPPc"/>
    <property type="match status" value="1"/>
</dbReference>
<comment type="similarity">
    <text evidence="4">Belongs to the glycosyl hydrolase 31 family.</text>
</comment>
<dbReference type="EMBL" id="LFJN01000031">
    <property type="protein sequence ID" value="KPI36421.1"/>
    <property type="molecule type" value="Genomic_DNA"/>
</dbReference>
<dbReference type="GO" id="GO:0017177">
    <property type="term" value="C:glucosidase II complex"/>
    <property type="evidence" value="ECO:0007669"/>
    <property type="project" value="TreeGrafter"/>
</dbReference>
<feature type="binding site" evidence="14">
    <location>
        <position position="1232"/>
    </location>
    <ligand>
        <name>Mg(2+)</name>
        <dbReference type="ChEBI" id="CHEBI:18420"/>
    </ligand>
</feature>
<dbReference type="RefSeq" id="XP_017996384.1">
    <property type="nucleotide sequence ID" value="XM_018142977.1"/>
</dbReference>
<evidence type="ECO:0000256" key="8">
    <source>
        <dbReference type="ARBA" id="ARBA00022801"/>
    </source>
</evidence>
<gene>
    <name evidence="22" type="ORF">AB675_2965</name>
</gene>
<evidence type="ECO:0000259" key="20">
    <source>
        <dbReference type="Pfam" id="PF17137"/>
    </source>
</evidence>
<feature type="domain" description="Glycoside hydrolase family 31 TIM barrel" evidence="18">
    <location>
        <begin position="390"/>
        <end position="718"/>
    </location>
</feature>
<comment type="cofactor">
    <cofactor evidence="14">
        <name>Mg(2+)</name>
        <dbReference type="ChEBI" id="CHEBI:18420"/>
    </cofactor>
    <text evidence="14">Binds 1 Mg(2+) ion.</text>
</comment>
<feature type="chain" id="PRO_5005856671" description="Glucosidase II subunit alpha" evidence="17">
    <location>
        <begin position="28"/>
        <end position="1637"/>
    </location>
</feature>
<evidence type="ECO:0000259" key="21">
    <source>
        <dbReference type="Pfam" id="PF21365"/>
    </source>
</evidence>
<feature type="binding site" evidence="14">
    <location>
        <position position="1597"/>
    </location>
    <ligand>
        <name>Zn(2+)</name>
        <dbReference type="ChEBI" id="CHEBI:29105"/>
        <label>2</label>
    </ligand>
</feature>
<dbReference type="InterPro" id="IPR000322">
    <property type="entry name" value="Glyco_hydro_31_TIM"/>
</dbReference>
<dbReference type="InterPro" id="IPR001952">
    <property type="entry name" value="Alkaline_phosphatase"/>
</dbReference>
<dbReference type="InterPro" id="IPR017850">
    <property type="entry name" value="Alkaline_phosphatase_core_sf"/>
</dbReference>
<dbReference type="OrthoDB" id="3237269at2759"/>
<feature type="compositionally biased region" description="Basic and acidic residues" evidence="16">
    <location>
        <begin position="204"/>
        <end position="224"/>
    </location>
</feature>
<comment type="subcellular location">
    <subcellularLocation>
        <location evidence="2">Endoplasmic reticulum</location>
    </subcellularLocation>
</comment>
<feature type="binding site" evidence="14">
    <location>
        <position position="1234"/>
    </location>
    <ligand>
        <name>Mg(2+)</name>
        <dbReference type="ChEBI" id="CHEBI:18420"/>
    </ligand>
</feature>
<proteinExistence type="inferred from homology"/>
<dbReference type="CDD" id="cd14752">
    <property type="entry name" value="GH31_N"/>
    <property type="match status" value="1"/>
</dbReference>
<accession>A0A0N0NJ02</accession>
<dbReference type="InterPro" id="IPR011013">
    <property type="entry name" value="Gal_mutarotase_sf_dom"/>
</dbReference>
<evidence type="ECO:0000313" key="22">
    <source>
        <dbReference type="EMBL" id="KPI36421.1"/>
    </source>
</evidence>
<dbReference type="GO" id="GO:0046872">
    <property type="term" value="F:metal ion binding"/>
    <property type="evidence" value="ECO:0007669"/>
    <property type="project" value="UniProtKB-KW"/>
</dbReference>
<reference evidence="22 23" key="1">
    <citation type="submission" date="2015-06" db="EMBL/GenBank/DDBJ databases">
        <title>Draft genome of the ant-associated black yeast Phialophora attae CBS 131958.</title>
        <authorList>
            <person name="Moreno L.F."/>
            <person name="Stielow B.J."/>
            <person name="de Hoog S."/>
            <person name="Vicente V.A."/>
            <person name="Weiss V.A."/>
            <person name="de Vries M."/>
            <person name="Cruz L.M."/>
            <person name="Souza E.M."/>
        </authorList>
    </citation>
    <scope>NUCLEOTIDE SEQUENCE [LARGE SCALE GENOMIC DNA]</scope>
    <source>
        <strain evidence="22 23">CBS 131958</strain>
    </source>
</reference>
<dbReference type="InterPro" id="IPR048395">
    <property type="entry name" value="Glyco_hydro_31_C"/>
</dbReference>
<evidence type="ECO:0000256" key="9">
    <source>
        <dbReference type="ARBA" id="ARBA00022824"/>
    </source>
</evidence>
<feature type="binding site" evidence="14">
    <location>
        <position position="1392"/>
    </location>
    <ligand>
        <name>Zn(2+)</name>
        <dbReference type="ChEBI" id="CHEBI:29105"/>
        <label>2</label>
    </ligand>
</feature>
<keyword evidence="10" id="KW-0325">Glycoprotein</keyword>
<comment type="catalytic activity">
    <reaction evidence="1">
        <text>Hydrolysis of terminal, non-reducing (1-&gt;4)-linked alpha-D-glucose residues with release of alpha-D-glucose.</text>
        <dbReference type="EC" id="3.2.1.20"/>
    </reaction>
</comment>
<comment type="similarity">
    <text evidence="15">Belongs to the alkaline phosphatase family.</text>
</comment>
<dbReference type="GO" id="GO:0005975">
    <property type="term" value="P:carbohydrate metabolic process"/>
    <property type="evidence" value="ECO:0007669"/>
    <property type="project" value="InterPro"/>
</dbReference>
<keyword evidence="23" id="KW-1185">Reference proteome</keyword>
<dbReference type="PRINTS" id="PR00113">
    <property type="entry name" value="ALKPHPHTASE"/>
</dbReference>
<evidence type="ECO:0000256" key="3">
    <source>
        <dbReference type="ARBA" id="ARBA00004833"/>
    </source>
</evidence>
<feature type="binding site" evidence="14">
    <location>
        <position position="1124"/>
    </location>
    <ligand>
        <name>Zn(2+)</name>
        <dbReference type="ChEBI" id="CHEBI:29105"/>
        <label>2</label>
    </ligand>
</feature>
<feature type="active site" description="Phosphoserine intermediate" evidence="13">
    <location>
        <position position="1173"/>
    </location>
</feature>
<feature type="signal peptide" evidence="17">
    <location>
        <begin position="1"/>
        <end position="27"/>
    </location>
</feature>
<dbReference type="CDD" id="cd06603">
    <property type="entry name" value="GH31_GANC_GANAB_alpha"/>
    <property type="match status" value="1"/>
</dbReference>
<evidence type="ECO:0000259" key="19">
    <source>
        <dbReference type="Pfam" id="PF13802"/>
    </source>
</evidence>
<dbReference type="VEuPathDB" id="FungiDB:AB675_2965"/>
<organism evidence="22 23">
    <name type="scientific">Cyphellophora attinorum</name>
    <dbReference type="NCBI Taxonomy" id="1664694"/>
    <lineage>
        <taxon>Eukaryota</taxon>
        <taxon>Fungi</taxon>
        <taxon>Dikarya</taxon>
        <taxon>Ascomycota</taxon>
        <taxon>Pezizomycotina</taxon>
        <taxon>Eurotiomycetes</taxon>
        <taxon>Chaetothyriomycetidae</taxon>
        <taxon>Chaetothyriales</taxon>
        <taxon>Cyphellophoraceae</taxon>
        <taxon>Cyphellophora</taxon>
    </lineage>
</organism>
<comment type="cofactor">
    <cofactor evidence="14">
        <name>Zn(2+)</name>
        <dbReference type="ChEBI" id="CHEBI:29105"/>
    </cofactor>
    <text evidence="14">Binds 2 Zn(2+) ions.</text>
</comment>
<dbReference type="Pfam" id="PF17137">
    <property type="entry name" value="DUF5110"/>
    <property type="match status" value="1"/>
</dbReference>
<keyword evidence="8" id="KW-0378">Hydrolase</keyword>
<feature type="domain" description="DUF5110" evidence="20">
    <location>
        <begin position="834"/>
        <end position="876"/>
    </location>
</feature>
<feature type="binding site" evidence="14">
    <location>
        <position position="1396"/>
    </location>
    <ligand>
        <name>Zn(2+)</name>
        <dbReference type="ChEBI" id="CHEBI:29105"/>
        <label>2</label>
    </ligand>
</feature>
<dbReference type="PANTHER" id="PTHR22762">
    <property type="entry name" value="ALPHA-GLUCOSIDASE"/>
    <property type="match status" value="1"/>
</dbReference>
<keyword evidence="14" id="KW-0460">Magnesium</keyword>
<evidence type="ECO:0000256" key="10">
    <source>
        <dbReference type="ARBA" id="ARBA00023180"/>
    </source>
</evidence>
<dbReference type="GO" id="GO:0006491">
    <property type="term" value="P:N-glycan processing"/>
    <property type="evidence" value="ECO:0007669"/>
    <property type="project" value="TreeGrafter"/>
</dbReference>
<dbReference type="CDD" id="cd16012">
    <property type="entry name" value="ALP"/>
    <property type="match status" value="1"/>
</dbReference>
<feature type="binding site" evidence="14">
    <location>
        <position position="1387"/>
    </location>
    <ligand>
        <name>Mg(2+)</name>
        <dbReference type="ChEBI" id="CHEBI:18420"/>
    </ligand>
</feature>
<dbReference type="GO" id="GO:0004035">
    <property type="term" value="F:alkaline phosphatase activity"/>
    <property type="evidence" value="ECO:0007669"/>
    <property type="project" value="UniProtKB-EC"/>
</dbReference>
<dbReference type="Pfam" id="PF01055">
    <property type="entry name" value="Glyco_hydro_31_2nd"/>
    <property type="match status" value="1"/>
</dbReference>
<feature type="domain" description="Glycosyl hydrolase family 31 C-terminal" evidence="21">
    <location>
        <begin position="726"/>
        <end position="815"/>
    </location>
</feature>
<sequence length="1637" mass="182732">MARSSRRLAVPVFILLLALLFVFPSAAVKHHDFKRCDQSGFCARNRAIADEMTSLGKPDTSPYVVDAASLKLKSGRLDGMILKTTKTGEQVKLPLTISLLEGGKARITVDEERRQKGDIELRHNSVARKERYNEASAWALTGAGLQQQKSAKLDSTKDKSEISWGENGKYKLVLNHNPFGATFFSGDEKQVELNGRGYMNVEHWRPKVEKPKGDESETESKDLQPQEDESTWWEETFGGNTDSKPKGPESVAMDIVFPGYGHIFGLAEHAGPLSLKETRGGDGNYDQPYRMYNSDVFEYELDSPMTLYGSIPFVQAHKKGGSVGILWLNGAETWVDITKNKHSTLGIGSGVVDTQTHWISESGQLDVFVMIDATPTSLSKSYGELTGYTVLPATFAISYHQCRWNYVSDEDVKDVDRKFDKFNIPYDVIWLDLEYTDDRKYFTFEPNNFPDPISTEKQLDETERKLVVLIDPHIKNKDGYFVVEELKSKDLAVKNKDNNIYEGWCWPGSSHWIDCFNPAARTWWKTLFPFNRFKGTMNNVWIWNDMNEPSVFNGPEVTMPRDNIHHGNWEHRDVHNINGMTFHNATYHALLERQKGETLRPFVLTRAFYSGSQRSAAMWTGDNQADWGHLAASIPMVLNQGVCGFPFGGADIGGFFGNPSKELQTRWYQAGAFYPFMRGHAHIDARRREPYLAGEPYTGIMTQAIRLRYSLLPAWYTAFHEASVDGYPVVRSQYYVHPEDEKGFAIDDQMYLGSTGLLTKPVVTEGAESVDVYLSDDENYFDYFDYTIYNGAGKTHNVPAPLEKLPLLMQGGHIIPRKDRPRKSSGLMKWDPYTLVVVLDKKGEAHGSLYADDGETFDYEQGAYVHRSFSFAEGKLSSEDVGTKGSKTSAYHKTEKDVKIEKIIIVNAPASWESKREVSVSGATAELSFHAAKGKAAAWAVVRNPNIAIGSDWSIEFQAPGEECSATFFYRLGACPKLGCVLPPDQADFIPGSFFDIRLEVHAPQNGSEKIEGYTTPDSNFTFTIRKDGDEGEGVPAAEFFSVEEPELETWNFTWYEDLFAEVAKTPSLVSVASKAYRRVALNETGNYIATLTYQDGETTVANWTVREIPAERKAKNVILFIGDGMTTNMITAARLIGHHSVNGVYQSKMAMDGFPVLGHQMTHSLDSYITDSANSATSLYSGHKSNVNALNVYADSSKDPFDDPKFETVQEIFHRLYKGGIGIVTTAFLADATPGAVTAHTRLRAEYEYVVDSFLHGTPNYTWSDWEGCDVIFGGGAEQFLPGKTSFQGQDYYELFSEANYTVVHNLTQLNGTDPSQKHLGVFSVSNMNVWLDRNVYKDTLKKSKSPTGETNATAPDQPGLKEMTLKALEVLSTRHPEDGFILMSEAASIDKQMHVLDYDRALGDLLELDDTIKATLAWLEENDLLEDTQVIVTADHGHAFDVAGGVDTKYLNEAEGDREKRNAVGTYEQSGLTGYQIANTSAPQGSDQNLVYAEGTSFPANWDPRNTLYAGTFSSPDRRENYQVHKNGPRKPAINITGFDEEVGSFSTAPSHKYPSMFRQVANKIFQDFYVNYIDAVTGFLVNGTLPVDADQGVHSLTDVPVFARGPCQELFSGVFNNIDIAFNIATCLGLGRTQ</sequence>
<dbReference type="STRING" id="1664694.A0A0N0NJ02"/>
<evidence type="ECO:0000256" key="17">
    <source>
        <dbReference type="SAM" id="SignalP"/>
    </source>
</evidence>
<evidence type="ECO:0000256" key="6">
    <source>
        <dbReference type="ARBA" id="ARBA00012741"/>
    </source>
</evidence>
<evidence type="ECO:0000256" key="14">
    <source>
        <dbReference type="PIRSR" id="PIRSR601952-2"/>
    </source>
</evidence>
<feature type="domain" description="Glycoside hydrolase family 31 N-terminal" evidence="19">
    <location>
        <begin position="94"/>
        <end position="336"/>
    </location>
</feature>
<evidence type="ECO:0000256" key="16">
    <source>
        <dbReference type="SAM" id="MobiDB-lite"/>
    </source>
</evidence>
<comment type="caution">
    <text evidence="22">The sequence shown here is derived from an EMBL/GenBank/DDBJ whole genome shotgun (WGS) entry which is preliminary data.</text>
</comment>
<dbReference type="GeneID" id="28734857"/>
<keyword evidence="7 17" id="KW-0732">Signal</keyword>
<dbReference type="Gene3D" id="3.40.720.10">
    <property type="entry name" value="Alkaline Phosphatase, subunit A"/>
    <property type="match status" value="1"/>
</dbReference>
<dbReference type="SUPFAM" id="SSF51011">
    <property type="entry name" value="Glycosyl hydrolase domain"/>
    <property type="match status" value="1"/>
</dbReference>
<dbReference type="GO" id="GO:0030246">
    <property type="term" value="F:carbohydrate binding"/>
    <property type="evidence" value="ECO:0007669"/>
    <property type="project" value="InterPro"/>
</dbReference>
<keyword evidence="14" id="KW-0479">Metal-binding</keyword>
<feature type="binding site" evidence="14">
    <location>
        <position position="1124"/>
    </location>
    <ligand>
        <name>Mg(2+)</name>
        <dbReference type="ChEBI" id="CHEBI:18420"/>
    </ligand>
</feature>